<organism evidence="4 5">
    <name type="scientific">Eubacterium ruminantium</name>
    <dbReference type="NCBI Taxonomy" id="42322"/>
    <lineage>
        <taxon>Bacteria</taxon>
        <taxon>Bacillati</taxon>
        <taxon>Bacillota</taxon>
        <taxon>Clostridia</taxon>
        <taxon>Eubacteriales</taxon>
        <taxon>Eubacteriaceae</taxon>
        <taxon>Eubacterium</taxon>
    </lineage>
</organism>
<feature type="domain" description="Smf/DprA SLOG" evidence="3">
    <location>
        <begin position="80"/>
        <end position="289"/>
    </location>
</feature>
<protein>
    <submittedName>
        <fullName evidence="4">DNA processing protein</fullName>
    </submittedName>
</protein>
<dbReference type="AlphaFoldDB" id="A0A1T4MFW1"/>
<reference evidence="4 5" key="1">
    <citation type="submission" date="2017-02" db="EMBL/GenBank/DDBJ databases">
        <authorList>
            <person name="Peterson S.W."/>
        </authorList>
    </citation>
    <scope>NUCLEOTIDE SEQUENCE [LARGE SCALE GENOMIC DNA]</scope>
    <source>
        <strain evidence="4 5">ATCC 17233</strain>
    </source>
</reference>
<evidence type="ECO:0000256" key="1">
    <source>
        <dbReference type="ARBA" id="ARBA00006525"/>
    </source>
</evidence>
<dbReference type="Gene3D" id="3.40.50.450">
    <property type="match status" value="1"/>
</dbReference>
<dbReference type="SUPFAM" id="SSF102405">
    <property type="entry name" value="MCP/YpsA-like"/>
    <property type="match status" value="1"/>
</dbReference>
<evidence type="ECO:0000256" key="2">
    <source>
        <dbReference type="SAM" id="MobiDB-lite"/>
    </source>
</evidence>
<feature type="compositionally biased region" description="Basic and acidic residues" evidence="2">
    <location>
        <begin position="300"/>
        <end position="312"/>
    </location>
</feature>
<dbReference type="PANTHER" id="PTHR43022:SF1">
    <property type="entry name" value="PROTEIN SMF"/>
    <property type="match status" value="1"/>
</dbReference>
<dbReference type="EMBL" id="FUXA01000007">
    <property type="protein sequence ID" value="SJZ65751.1"/>
    <property type="molecule type" value="Genomic_DNA"/>
</dbReference>
<dbReference type="Pfam" id="PF02481">
    <property type="entry name" value="DNA_processg_A"/>
    <property type="match status" value="1"/>
</dbReference>
<name>A0A1T4MFW1_9FIRM</name>
<gene>
    <name evidence="4" type="ORF">SAMN02745110_01204</name>
</gene>
<keyword evidence="5" id="KW-1185">Reference proteome</keyword>
<dbReference type="InterPro" id="IPR057666">
    <property type="entry name" value="DrpA_SLOG"/>
</dbReference>
<comment type="similarity">
    <text evidence="1">Belongs to the DprA/Smf family.</text>
</comment>
<dbReference type="OrthoDB" id="9785707at2"/>
<dbReference type="InterPro" id="IPR003488">
    <property type="entry name" value="DprA"/>
</dbReference>
<evidence type="ECO:0000313" key="4">
    <source>
        <dbReference type="EMBL" id="SJZ65751.1"/>
    </source>
</evidence>
<evidence type="ECO:0000259" key="3">
    <source>
        <dbReference type="Pfam" id="PF02481"/>
    </source>
</evidence>
<dbReference type="GO" id="GO:0009294">
    <property type="term" value="P:DNA-mediated transformation"/>
    <property type="evidence" value="ECO:0007669"/>
    <property type="project" value="InterPro"/>
</dbReference>
<dbReference type="NCBIfam" id="TIGR00732">
    <property type="entry name" value="dprA"/>
    <property type="match status" value="1"/>
</dbReference>
<dbReference type="Proteomes" id="UP000189857">
    <property type="component" value="Unassembled WGS sequence"/>
</dbReference>
<dbReference type="PANTHER" id="PTHR43022">
    <property type="entry name" value="PROTEIN SMF"/>
    <property type="match status" value="1"/>
</dbReference>
<evidence type="ECO:0000313" key="5">
    <source>
        <dbReference type="Proteomes" id="UP000189857"/>
    </source>
</evidence>
<sequence length="389" mass="43408">MREKDLLIWLSNHKEIGALSICRLFERYKTAEAILEAPFDELKTVIPEKAAGLIKETERKVVTEETERFKDRLLKEGFGIITINDDLYPDNLKNIFEPPRILYFKGNIQLLKEDIKIAIVGSRQATPYGREAASYFAASFGKAGFTVVSGLAFGIDAAAHKEVLKDSGKTIGVMGSGINVIYPKGNTSIYMEMYEKGLVISENGLDIGPFSFNFPIRNRIISGLSDGVLVVEARKKSGSLITADQALEQGRNVYAVPGRINDPLSEGTNLLIKNGALISNNAETVIEDMIGISEFYDGRNKERDSEEKEKEKNHSKRKNDKKDDILVQPLDENEKKIYKIIGSSDVFIDDIISITGLSPGVCIRGVIELMRGGFIKETERGYYIRRINL</sequence>
<dbReference type="RefSeq" id="WP_078787050.1">
    <property type="nucleotide sequence ID" value="NZ_FMTO01000006.1"/>
</dbReference>
<proteinExistence type="inferred from homology"/>
<accession>A0A1T4MFW1</accession>
<feature type="region of interest" description="Disordered" evidence="2">
    <location>
        <begin position="300"/>
        <end position="324"/>
    </location>
</feature>